<gene>
    <name evidence="2" type="ORF">HINF_LOCUS44624</name>
</gene>
<dbReference type="Proteomes" id="UP001642409">
    <property type="component" value="Unassembled WGS sequence"/>
</dbReference>
<accession>A0ABP1K278</accession>
<proteinExistence type="predicted"/>
<dbReference type="EMBL" id="CAXDID020000190">
    <property type="protein sequence ID" value="CAL6051969.1"/>
    <property type="molecule type" value="Genomic_DNA"/>
</dbReference>
<evidence type="ECO:0000313" key="3">
    <source>
        <dbReference type="Proteomes" id="UP001642409"/>
    </source>
</evidence>
<reference evidence="2 3" key="1">
    <citation type="submission" date="2024-07" db="EMBL/GenBank/DDBJ databases">
        <authorList>
            <person name="Akdeniz Z."/>
        </authorList>
    </citation>
    <scope>NUCLEOTIDE SEQUENCE [LARGE SCALE GENOMIC DNA]</scope>
</reference>
<feature type="transmembrane region" description="Helical" evidence="1">
    <location>
        <begin position="12"/>
        <end position="31"/>
    </location>
</feature>
<sequence>MLQVHFNFCSKTVLNFILVSLIFLFITWTRFLTQIWKEISGEYLEQNTFGILQYFLPDTVSTLVINGMQIQIYLQIDKKQKAFRQGLIEEGSNTYTL</sequence>
<keyword evidence="1" id="KW-0472">Membrane</keyword>
<keyword evidence="3" id="KW-1185">Reference proteome</keyword>
<name>A0ABP1K278_9EUKA</name>
<comment type="caution">
    <text evidence="2">The sequence shown here is derived from an EMBL/GenBank/DDBJ whole genome shotgun (WGS) entry which is preliminary data.</text>
</comment>
<feature type="transmembrane region" description="Helical" evidence="1">
    <location>
        <begin position="51"/>
        <end position="74"/>
    </location>
</feature>
<evidence type="ECO:0000313" key="2">
    <source>
        <dbReference type="EMBL" id="CAL6051969.1"/>
    </source>
</evidence>
<keyword evidence="1" id="KW-0812">Transmembrane</keyword>
<protein>
    <submittedName>
        <fullName evidence="2">Transmembrane_domain-containing protein</fullName>
    </submittedName>
</protein>
<keyword evidence="1" id="KW-1133">Transmembrane helix</keyword>
<evidence type="ECO:0000256" key="1">
    <source>
        <dbReference type="SAM" id="Phobius"/>
    </source>
</evidence>
<organism evidence="2 3">
    <name type="scientific">Hexamita inflata</name>
    <dbReference type="NCBI Taxonomy" id="28002"/>
    <lineage>
        <taxon>Eukaryota</taxon>
        <taxon>Metamonada</taxon>
        <taxon>Diplomonadida</taxon>
        <taxon>Hexamitidae</taxon>
        <taxon>Hexamitinae</taxon>
        <taxon>Hexamita</taxon>
    </lineage>
</organism>